<reference evidence="1 2" key="1">
    <citation type="journal article" date="2022" name="Plant J.">
        <title>Chromosome-level genome of Camellia lanceoleosa provides a valuable resource for understanding genome evolution and self-incompatibility.</title>
        <authorList>
            <person name="Gong W."/>
            <person name="Xiao S."/>
            <person name="Wang L."/>
            <person name="Liao Z."/>
            <person name="Chang Y."/>
            <person name="Mo W."/>
            <person name="Hu G."/>
            <person name="Li W."/>
            <person name="Zhao G."/>
            <person name="Zhu H."/>
            <person name="Hu X."/>
            <person name="Ji K."/>
            <person name="Xiang X."/>
            <person name="Song Q."/>
            <person name="Yuan D."/>
            <person name="Jin S."/>
            <person name="Zhang L."/>
        </authorList>
    </citation>
    <scope>NUCLEOTIDE SEQUENCE [LARGE SCALE GENOMIC DNA]</scope>
    <source>
        <strain evidence="1">SQ_2022a</strain>
    </source>
</reference>
<proteinExistence type="predicted"/>
<protein>
    <submittedName>
        <fullName evidence="1">Uncharacterized protein</fullName>
    </submittedName>
</protein>
<comment type="caution">
    <text evidence="1">The sequence shown here is derived from an EMBL/GenBank/DDBJ whole genome shotgun (WGS) entry which is preliminary data.</text>
</comment>
<sequence>MSQAHRNSRKERRQRKNSQASTPLFKYLRGVQVFKYSIETGSPPRSELYKESKTSSLSLSLSLSLSALPMAVTKSSKQIFLKFSLLCFLSILSSALAITPWPGDGYTINGRVKIPTPGLGATGFGVLAKLSNVRVILNGGERVTFLRPDGYFSFHNVPAGTHLIEVSAIGYFFSPVRVDVSARNPGKVQATLTEIRRSLNELVLEPLKEEQYYEMREPFSIMSVVKSPMGLMMGFMVIVVFLMPKLVENMDPEEMRRAQEEMRNQGGLASLLPGGAARS</sequence>
<accession>A0ACC0G3Q7</accession>
<evidence type="ECO:0000313" key="1">
    <source>
        <dbReference type="EMBL" id="KAI7995138.1"/>
    </source>
</evidence>
<keyword evidence="2" id="KW-1185">Reference proteome</keyword>
<evidence type="ECO:0000313" key="2">
    <source>
        <dbReference type="Proteomes" id="UP001060215"/>
    </source>
</evidence>
<dbReference type="Proteomes" id="UP001060215">
    <property type="component" value="Chromosome 12"/>
</dbReference>
<name>A0ACC0G3Q7_9ERIC</name>
<gene>
    <name evidence="1" type="ORF">LOK49_LG11G01465</name>
</gene>
<organism evidence="1 2">
    <name type="scientific">Camellia lanceoleosa</name>
    <dbReference type="NCBI Taxonomy" id="1840588"/>
    <lineage>
        <taxon>Eukaryota</taxon>
        <taxon>Viridiplantae</taxon>
        <taxon>Streptophyta</taxon>
        <taxon>Embryophyta</taxon>
        <taxon>Tracheophyta</taxon>
        <taxon>Spermatophyta</taxon>
        <taxon>Magnoliopsida</taxon>
        <taxon>eudicotyledons</taxon>
        <taxon>Gunneridae</taxon>
        <taxon>Pentapetalae</taxon>
        <taxon>asterids</taxon>
        <taxon>Ericales</taxon>
        <taxon>Theaceae</taxon>
        <taxon>Camellia</taxon>
    </lineage>
</organism>
<dbReference type="EMBL" id="CM045769">
    <property type="protein sequence ID" value="KAI7995138.1"/>
    <property type="molecule type" value="Genomic_DNA"/>
</dbReference>